<comment type="caution">
    <text evidence="4">The sequence shown here is derived from an EMBL/GenBank/DDBJ whole genome shotgun (WGS) entry which is preliminary data.</text>
</comment>
<dbReference type="Gene3D" id="2.40.320.10">
    <property type="entry name" value="Hypothetical Protein Pfu-838710-001"/>
    <property type="match status" value="1"/>
</dbReference>
<dbReference type="PANTHER" id="PTHR39569">
    <property type="entry name" value="INORGANIC TRIPHOSPHATASE"/>
    <property type="match status" value="1"/>
</dbReference>
<dbReference type="Proteomes" id="UP000233491">
    <property type="component" value="Unassembled WGS sequence"/>
</dbReference>
<dbReference type="EMBL" id="PJNW01000002">
    <property type="protein sequence ID" value="PKR90129.1"/>
    <property type="molecule type" value="Genomic_DNA"/>
</dbReference>
<dbReference type="InterPro" id="IPR023577">
    <property type="entry name" value="CYTH_domain"/>
</dbReference>
<dbReference type="InterPro" id="IPR007899">
    <property type="entry name" value="CHAD_dom"/>
</dbReference>
<dbReference type="Pfam" id="PF05235">
    <property type="entry name" value="CHAD"/>
    <property type="match status" value="1"/>
</dbReference>
<feature type="compositionally biased region" description="Polar residues" evidence="1">
    <location>
        <begin position="1"/>
        <end position="17"/>
    </location>
</feature>
<dbReference type="GO" id="GO:0046872">
    <property type="term" value="F:metal ion binding"/>
    <property type="evidence" value="ECO:0007669"/>
    <property type="project" value="TreeGrafter"/>
</dbReference>
<protein>
    <submittedName>
        <fullName evidence="4">Inorganic triphosphatase</fullName>
    </submittedName>
</protein>
<dbReference type="Pfam" id="PF01928">
    <property type="entry name" value="CYTH"/>
    <property type="match status" value="1"/>
</dbReference>
<dbReference type="SMART" id="SM01118">
    <property type="entry name" value="CYTH"/>
    <property type="match status" value="1"/>
</dbReference>
<evidence type="ECO:0000259" key="3">
    <source>
        <dbReference type="PROSITE" id="PS51708"/>
    </source>
</evidence>
<gene>
    <name evidence="4" type="ORF">CXZ10_01695</name>
</gene>
<evidence type="ECO:0000313" key="4">
    <source>
        <dbReference type="EMBL" id="PKR90129.1"/>
    </source>
</evidence>
<dbReference type="GO" id="GO:0050355">
    <property type="term" value="F:inorganic triphosphate phosphatase activity"/>
    <property type="evidence" value="ECO:0007669"/>
    <property type="project" value="InterPro"/>
</dbReference>
<name>A0A2N3LZR7_9HYPH</name>
<proteinExistence type="predicted"/>
<dbReference type="SMART" id="SM00880">
    <property type="entry name" value="CHAD"/>
    <property type="match status" value="1"/>
</dbReference>
<dbReference type="PANTHER" id="PTHR39569:SF1">
    <property type="entry name" value="INORGANIC TRIPHOSPHATASE"/>
    <property type="match status" value="1"/>
</dbReference>
<sequence>MTTGAPNRLQSSRQNRPATIGSDGPREDQMADGIEAELKVAVDSAGASRLARLAALPGLTVTAKGDKRLVSTYFDTPDLALRDKGISLRLRRSGRSGEQTVKFSGSFSLGLAERPEFTVPHAGRVPDLSRLPDEAAVELTKLVDGRPLVPLFSMRVTRRRWEIATPGGDRIEMALDRGSATAGSRRADIREVEFELLAGDRRALFEVARPALAGIPFHFSIEAKSDLGYSLLEGEVGACEPTTATDTDLDDDMSVEMALQQVLRSCAVQISANVAALRVGDDPEGAHQLRVGLRRLRTALKIFAPVMAPGAAEPLADEAQRLAGEVAAVRDLDVLIEELVAPLDGGDDMAVLIALLEKRRKAARTHLATVLADRRTGDFLIDLLAFTEARGWLSTDDVGQSGDLAAPITPFAERVVGRLRRKVEKLGRDPEALSPDERHELRKRFKRLRYAYDFFEPLMQKSVRRKLLPRVKAAQDVLGVLNDIHMAHLLLDDVHAAGPKAGAVERAIGYCLGWHSARAKAIWERRSDDLSLD</sequence>
<dbReference type="CDD" id="cd07756">
    <property type="entry name" value="CYTH-like_Pase_CHAD"/>
    <property type="match status" value="1"/>
</dbReference>
<keyword evidence="5" id="KW-1185">Reference proteome</keyword>
<dbReference type="AlphaFoldDB" id="A0A2N3LZR7"/>
<organism evidence="4 5">
    <name type="scientific">Pleomorphomonas diazotrophica</name>
    <dbReference type="NCBI Taxonomy" id="1166257"/>
    <lineage>
        <taxon>Bacteria</taxon>
        <taxon>Pseudomonadati</taxon>
        <taxon>Pseudomonadota</taxon>
        <taxon>Alphaproteobacteria</taxon>
        <taxon>Hyphomicrobiales</taxon>
        <taxon>Pleomorphomonadaceae</taxon>
        <taxon>Pleomorphomonas</taxon>
    </lineage>
</organism>
<dbReference type="Gene3D" id="1.40.20.10">
    <property type="entry name" value="CHAD domain"/>
    <property type="match status" value="1"/>
</dbReference>
<dbReference type="PROSITE" id="PS51708">
    <property type="entry name" value="CHAD"/>
    <property type="match status" value="1"/>
</dbReference>
<dbReference type="InterPro" id="IPR039013">
    <property type="entry name" value="YgiF"/>
</dbReference>
<evidence type="ECO:0000259" key="2">
    <source>
        <dbReference type="PROSITE" id="PS51707"/>
    </source>
</evidence>
<dbReference type="SUPFAM" id="SSF55154">
    <property type="entry name" value="CYTH-like phosphatases"/>
    <property type="match status" value="1"/>
</dbReference>
<feature type="region of interest" description="Disordered" evidence="1">
    <location>
        <begin position="1"/>
        <end position="28"/>
    </location>
</feature>
<reference evidence="4 5" key="1">
    <citation type="submission" date="2017-12" db="EMBL/GenBank/DDBJ databases">
        <title>Anaerobic carbon monoxide metabolism by Pleomorphomonas carboxyditropha sp. nov., a new mesophilic hydrogenogenic carboxidotroph.</title>
        <authorList>
            <person name="Esquivel-Elizondo S."/>
            <person name="Krajmalnik-Brown R."/>
        </authorList>
    </citation>
    <scope>NUCLEOTIDE SEQUENCE [LARGE SCALE GENOMIC DNA]</scope>
    <source>
        <strain evidence="4 5">R5-392</strain>
    </source>
</reference>
<dbReference type="PROSITE" id="PS51707">
    <property type="entry name" value="CYTH"/>
    <property type="match status" value="1"/>
</dbReference>
<dbReference type="OrthoDB" id="9777271at2"/>
<evidence type="ECO:0000256" key="1">
    <source>
        <dbReference type="SAM" id="MobiDB-lite"/>
    </source>
</evidence>
<feature type="domain" description="CYTH" evidence="2">
    <location>
        <begin position="33"/>
        <end position="235"/>
    </location>
</feature>
<accession>A0A2N3LZR7</accession>
<feature type="domain" description="CHAD" evidence="3">
    <location>
        <begin position="252"/>
        <end position="533"/>
    </location>
</feature>
<evidence type="ECO:0000313" key="5">
    <source>
        <dbReference type="Proteomes" id="UP000233491"/>
    </source>
</evidence>
<dbReference type="InterPro" id="IPR033469">
    <property type="entry name" value="CYTH-like_dom_sf"/>
</dbReference>
<dbReference type="InterPro" id="IPR038186">
    <property type="entry name" value="CHAD_dom_sf"/>
</dbReference>